<dbReference type="PANTHER" id="PTHR24251">
    <property type="entry name" value="OVOCHYMASE-RELATED"/>
    <property type="match status" value="1"/>
</dbReference>
<dbReference type="RefSeq" id="XP_022328096.1">
    <property type="nucleotide sequence ID" value="XM_022472388.1"/>
</dbReference>
<evidence type="ECO:0000256" key="2">
    <source>
        <dbReference type="ARBA" id="ARBA00023157"/>
    </source>
</evidence>
<proteinExistence type="predicted"/>
<dbReference type="OrthoDB" id="6161849at2759"/>
<dbReference type="GeneID" id="111127286"/>
<keyword evidence="1" id="KW-0677">Repeat</keyword>
<name>A0A8B8DM73_CRAVI</name>
<evidence type="ECO:0000313" key="6">
    <source>
        <dbReference type="RefSeq" id="XP_022328096.1"/>
    </source>
</evidence>
<keyword evidence="5" id="KW-1185">Reference proteome</keyword>
<dbReference type="InterPro" id="IPR000859">
    <property type="entry name" value="CUB_dom"/>
</dbReference>
<evidence type="ECO:0000259" key="4">
    <source>
        <dbReference type="PROSITE" id="PS01180"/>
    </source>
</evidence>
<reference evidence="6" key="1">
    <citation type="submission" date="2025-08" db="UniProtKB">
        <authorList>
            <consortium name="RefSeq"/>
        </authorList>
    </citation>
    <scope>IDENTIFICATION</scope>
    <source>
        <tissue evidence="6">Whole sample</tissue>
    </source>
</reference>
<dbReference type="Gene3D" id="2.60.120.290">
    <property type="entry name" value="Spermadhesin, CUB domain"/>
    <property type="match status" value="2"/>
</dbReference>
<dbReference type="AlphaFoldDB" id="A0A8B8DM73"/>
<keyword evidence="2" id="KW-1015">Disulfide bond</keyword>
<gene>
    <name evidence="6" type="primary">LOC111127286</name>
</gene>
<dbReference type="Pfam" id="PF00431">
    <property type="entry name" value="CUB"/>
    <property type="match status" value="2"/>
</dbReference>
<accession>A0A8B8DM73</accession>
<evidence type="ECO:0000313" key="5">
    <source>
        <dbReference type="Proteomes" id="UP000694844"/>
    </source>
</evidence>
<dbReference type="InterPro" id="IPR035914">
    <property type="entry name" value="Sperma_CUB_dom_sf"/>
</dbReference>
<feature type="domain" description="CUB" evidence="4">
    <location>
        <begin position="19"/>
        <end position="134"/>
    </location>
</feature>
<dbReference type="SMART" id="SM00042">
    <property type="entry name" value="CUB"/>
    <property type="match status" value="2"/>
</dbReference>
<dbReference type="Proteomes" id="UP000694844">
    <property type="component" value="Chromosome 3"/>
</dbReference>
<evidence type="ECO:0000256" key="1">
    <source>
        <dbReference type="ARBA" id="ARBA00022737"/>
    </source>
</evidence>
<protein>
    <submittedName>
        <fullName evidence="6">Cubilin-like</fullName>
    </submittedName>
</protein>
<evidence type="ECO:0000256" key="3">
    <source>
        <dbReference type="PROSITE-ProRule" id="PRU00059"/>
    </source>
</evidence>
<feature type="domain" description="CUB" evidence="4">
    <location>
        <begin position="200"/>
        <end position="314"/>
    </location>
</feature>
<dbReference type="SUPFAM" id="SSF49854">
    <property type="entry name" value="Spermadhesin, CUB domain"/>
    <property type="match status" value="2"/>
</dbReference>
<organism evidence="5 6">
    <name type="scientific">Crassostrea virginica</name>
    <name type="common">Eastern oyster</name>
    <dbReference type="NCBI Taxonomy" id="6565"/>
    <lineage>
        <taxon>Eukaryota</taxon>
        <taxon>Metazoa</taxon>
        <taxon>Spiralia</taxon>
        <taxon>Lophotrochozoa</taxon>
        <taxon>Mollusca</taxon>
        <taxon>Bivalvia</taxon>
        <taxon>Autobranchia</taxon>
        <taxon>Pteriomorphia</taxon>
        <taxon>Ostreida</taxon>
        <taxon>Ostreoidea</taxon>
        <taxon>Ostreidae</taxon>
        <taxon>Crassostrea</taxon>
    </lineage>
</organism>
<sequence length="338" mass="38224">MNTFCILKYLTVINSILEIGGSPFLTYENGIYGQITSPGYPGNYPNNANYTWIIRTGHQKANVTVKIAMMNIEKWKCDDYLLIREIDPCCFTAFKRCGDMQGRTVYTRGNEIQVSFISDHGKTAKGFDLTWTVTLPATTTLPKTTLIAAQKVDLTSTTPITTTTTPRRNVLTTKLLNILSTNSIRSTAPKNSKTSTHDIHGKQILIYEDDLNGYITSPGYPANYPDKVNFTWILRNRHRTRIDIKIIHMNIIHQVPCGDYLEIEEIDPCCFRLLKHCGNLSALNVHGRGKKIRVSFVSDSRETAQGFVLMWTAFTDGCLRQKIEANTFTSIMSWMTTL</sequence>
<dbReference type="CDD" id="cd00041">
    <property type="entry name" value="CUB"/>
    <property type="match status" value="2"/>
</dbReference>
<dbReference type="KEGG" id="cvn:111127286"/>
<comment type="caution">
    <text evidence="3">Lacks conserved residue(s) required for the propagation of feature annotation.</text>
</comment>
<dbReference type="PROSITE" id="PS01180">
    <property type="entry name" value="CUB"/>
    <property type="match status" value="2"/>
</dbReference>